<feature type="domain" description="G-protein coupled receptors family 1 profile" evidence="6">
    <location>
        <begin position="51"/>
        <end position="142"/>
    </location>
</feature>
<protein>
    <submittedName>
        <fullName evidence="7">Putative GPCR</fullName>
    </submittedName>
</protein>
<reference evidence="7" key="1">
    <citation type="journal article" date="2009" name="Mol. Biol. Evol.">
        <title>Degenerate tetraploidy was established before bdelloid rotifer families diverged.</title>
        <authorList>
            <person name="Hur J.H."/>
            <person name="Van Doninck K."/>
            <person name="Mandigo M.L."/>
            <person name="Meselson M."/>
        </authorList>
    </citation>
    <scope>NUCLEOTIDE SEQUENCE</scope>
    <source>
        <strain evidence="7">Prhis-4</strain>
    </source>
</reference>
<keyword evidence="3 5" id="KW-1133">Transmembrane helix</keyword>
<evidence type="ECO:0000313" key="7">
    <source>
        <dbReference type="EMBL" id="ACF75528.1"/>
    </source>
</evidence>
<reference evidence="7" key="2">
    <citation type="journal article" date="2009" name="PLoS Genet.">
        <title>Phylogenomics of unusual histone H2A Variants in Bdelloid rotifers.</title>
        <authorList>
            <person name="Van Doninck K."/>
            <person name="Mandigo M.L."/>
            <person name="Hur J.H."/>
            <person name="Wang P."/>
            <person name="Guglielmini J."/>
            <person name="Milinkovitch M.C."/>
            <person name="Lane W.S."/>
            <person name="Meselson M."/>
        </authorList>
    </citation>
    <scope>NUCLEOTIDE SEQUENCE</scope>
    <source>
        <strain evidence="7">Prhis-4</strain>
    </source>
</reference>
<dbReference type="AlphaFoldDB" id="B5AHD3"/>
<evidence type="ECO:0000256" key="2">
    <source>
        <dbReference type="ARBA" id="ARBA00022692"/>
    </source>
</evidence>
<keyword evidence="2 5" id="KW-0812">Transmembrane</keyword>
<evidence type="ECO:0000256" key="3">
    <source>
        <dbReference type="ARBA" id="ARBA00022989"/>
    </source>
</evidence>
<feature type="transmembrane region" description="Helical" evidence="5">
    <location>
        <begin position="72"/>
        <end position="93"/>
    </location>
</feature>
<dbReference type="Gene3D" id="1.20.1070.10">
    <property type="entry name" value="Rhodopsin 7-helix transmembrane proteins"/>
    <property type="match status" value="1"/>
</dbReference>
<dbReference type="SUPFAM" id="SSF81321">
    <property type="entry name" value="Family A G protein-coupled receptor-like"/>
    <property type="match status" value="1"/>
</dbReference>
<evidence type="ECO:0000256" key="1">
    <source>
        <dbReference type="ARBA" id="ARBA00004370"/>
    </source>
</evidence>
<dbReference type="EMBL" id="EU850441">
    <property type="protein sequence ID" value="ACF75528.1"/>
    <property type="molecule type" value="Genomic_DNA"/>
</dbReference>
<comment type="subcellular location">
    <subcellularLocation>
        <location evidence="1">Membrane</location>
    </subcellularLocation>
</comment>
<feature type="transmembrane region" description="Helical" evidence="5">
    <location>
        <begin position="154"/>
        <end position="174"/>
    </location>
</feature>
<keyword evidence="4 5" id="KW-0472">Membrane</keyword>
<accession>B5AHD3</accession>
<evidence type="ECO:0000256" key="5">
    <source>
        <dbReference type="SAM" id="Phobius"/>
    </source>
</evidence>
<dbReference type="GO" id="GO:0016020">
    <property type="term" value="C:membrane"/>
    <property type="evidence" value="ECO:0007669"/>
    <property type="project" value="UniProtKB-SubCell"/>
</dbReference>
<organism evidence="7">
    <name type="scientific">Philodina roseola</name>
    <name type="common">Rotifer</name>
    <dbReference type="NCBI Taxonomy" id="96448"/>
    <lineage>
        <taxon>Eukaryota</taxon>
        <taxon>Metazoa</taxon>
        <taxon>Spiralia</taxon>
        <taxon>Gnathifera</taxon>
        <taxon>Rotifera</taxon>
        <taxon>Eurotatoria</taxon>
        <taxon>Bdelloidea</taxon>
        <taxon>Philodinida</taxon>
        <taxon>Philodinidae</taxon>
        <taxon>Philodina</taxon>
    </lineage>
</organism>
<sequence length="210" mass="24831">MNSTDNSTILFDNETFFDSIMLTNPCPRQRHITRPILTVHNYALFCFGSVLNFMAFIVLMQRSLRCHSTFAYLAFLSFTNGLLSLVHFSKWMFKYYFNVLFESYLISCRFHRFSSDFLTHFSLYTLIFVNIDRARAVTRNRPSMKYPKSKFHTVFMRELVVAAILCVFHFHWIIKYGYEGMFPLLRRLFSTKKSVEAHLNVNAENADLTN</sequence>
<proteinExistence type="predicted"/>
<evidence type="ECO:0000256" key="4">
    <source>
        <dbReference type="ARBA" id="ARBA00023136"/>
    </source>
</evidence>
<dbReference type="PROSITE" id="PS50262">
    <property type="entry name" value="G_PROTEIN_RECEP_F1_2"/>
    <property type="match status" value="1"/>
</dbReference>
<name>B5AHD3_PHIRO</name>
<evidence type="ECO:0000259" key="6">
    <source>
        <dbReference type="PROSITE" id="PS50262"/>
    </source>
</evidence>
<dbReference type="InterPro" id="IPR017452">
    <property type="entry name" value="GPCR_Rhodpsn_7TM"/>
</dbReference>
<feature type="transmembrane region" description="Helical" evidence="5">
    <location>
        <begin position="42"/>
        <end position="60"/>
    </location>
</feature>